<dbReference type="PANTHER" id="PTHR43877:SF2">
    <property type="entry name" value="AMINOALKYLPHOSPHONATE N-ACETYLTRANSFERASE-RELATED"/>
    <property type="match status" value="1"/>
</dbReference>
<keyword evidence="1" id="KW-0808">Transferase</keyword>
<dbReference type="InterPro" id="IPR050832">
    <property type="entry name" value="Bact_Acetyltransf"/>
</dbReference>
<proteinExistence type="predicted"/>
<feature type="compositionally biased region" description="Low complexity" evidence="3">
    <location>
        <begin position="83"/>
        <end position="95"/>
    </location>
</feature>
<gene>
    <name evidence="5" type="ORF">C8A04DRAFT_38989</name>
</gene>
<dbReference type="InterPro" id="IPR000182">
    <property type="entry name" value="GNAT_dom"/>
</dbReference>
<dbReference type="Gene3D" id="3.40.630.30">
    <property type="match status" value="1"/>
</dbReference>
<evidence type="ECO:0000256" key="3">
    <source>
        <dbReference type="SAM" id="MobiDB-lite"/>
    </source>
</evidence>
<organism evidence="5 6">
    <name type="scientific">Dichotomopilus funicola</name>
    <dbReference type="NCBI Taxonomy" id="1934379"/>
    <lineage>
        <taxon>Eukaryota</taxon>
        <taxon>Fungi</taxon>
        <taxon>Dikarya</taxon>
        <taxon>Ascomycota</taxon>
        <taxon>Pezizomycotina</taxon>
        <taxon>Sordariomycetes</taxon>
        <taxon>Sordariomycetidae</taxon>
        <taxon>Sordariales</taxon>
        <taxon>Chaetomiaceae</taxon>
        <taxon>Dichotomopilus</taxon>
    </lineage>
</organism>
<dbReference type="AlphaFoldDB" id="A0AAN6UZG8"/>
<name>A0AAN6UZG8_9PEZI</name>
<dbReference type="RefSeq" id="XP_062634967.1">
    <property type="nucleotide sequence ID" value="XM_062784413.1"/>
</dbReference>
<dbReference type="SUPFAM" id="SSF55729">
    <property type="entry name" value="Acyl-CoA N-acyltransferases (Nat)"/>
    <property type="match status" value="1"/>
</dbReference>
<protein>
    <submittedName>
        <fullName evidence="5">Acyl-CoA N-acyltransferase</fullName>
    </submittedName>
</protein>
<dbReference type="EMBL" id="MU853609">
    <property type="protein sequence ID" value="KAK4141596.1"/>
    <property type="molecule type" value="Genomic_DNA"/>
</dbReference>
<evidence type="ECO:0000256" key="2">
    <source>
        <dbReference type="ARBA" id="ARBA00023315"/>
    </source>
</evidence>
<feature type="domain" description="N-acetyltransferase" evidence="4">
    <location>
        <begin position="2"/>
        <end position="190"/>
    </location>
</feature>
<dbReference type="PANTHER" id="PTHR43877">
    <property type="entry name" value="AMINOALKYLPHOSPHONATE N-ACETYLTRANSFERASE-RELATED-RELATED"/>
    <property type="match status" value="1"/>
</dbReference>
<evidence type="ECO:0000313" key="6">
    <source>
        <dbReference type="Proteomes" id="UP001302676"/>
    </source>
</evidence>
<feature type="region of interest" description="Disordered" evidence="3">
    <location>
        <begin position="80"/>
        <end position="104"/>
    </location>
</feature>
<reference evidence="5" key="1">
    <citation type="journal article" date="2023" name="Mol. Phylogenet. Evol.">
        <title>Genome-scale phylogeny and comparative genomics of the fungal order Sordariales.</title>
        <authorList>
            <person name="Hensen N."/>
            <person name="Bonometti L."/>
            <person name="Westerberg I."/>
            <person name="Brannstrom I.O."/>
            <person name="Guillou S."/>
            <person name="Cros-Aarteil S."/>
            <person name="Calhoun S."/>
            <person name="Haridas S."/>
            <person name="Kuo A."/>
            <person name="Mondo S."/>
            <person name="Pangilinan J."/>
            <person name="Riley R."/>
            <person name="LaButti K."/>
            <person name="Andreopoulos B."/>
            <person name="Lipzen A."/>
            <person name="Chen C."/>
            <person name="Yan M."/>
            <person name="Daum C."/>
            <person name="Ng V."/>
            <person name="Clum A."/>
            <person name="Steindorff A."/>
            <person name="Ohm R.A."/>
            <person name="Martin F."/>
            <person name="Silar P."/>
            <person name="Natvig D.O."/>
            <person name="Lalanne C."/>
            <person name="Gautier V."/>
            <person name="Ament-Velasquez S.L."/>
            <person name="Kruys A."/>
            <person name="Hutchinson M.I."/>
            <person name="Powell A.J."/>
            <person name="Barry K."/>
            <person name="Miller A.N."/>
            <person name="Grigoriev I.V."/>
            <person name="Debuchy R."/>
            <person name="Gladieux P."/>
            <person name="Hiltunen Thoren M."/>
            <person name="Johannesson H."/>
        </authorList>
    </citation>
    <scope>NUCLEOTIDE SEQUENCE</scope>
    <source>
        <strain evidence="5">CBS 141.50</strain>
    </source>
</reference>
<evidence type="ECO:0000256" key="1">
    <source>
        <dbReference type="ARBA" id="ARBA00022679"/>
    </source>
</evidence>
<dbReference type="Pfam" id="PF00583">
    <property type="entry name" value="Acetyltransf_1"/>
    <property type="match status" value="1"/>
</dbReference>
<dbReference type="InterPro" id="IPR016181">
    <property type="entry name" value="Acyl_CoA_acyltransferase"/>
</dbReference>
<keyword evidence="6" id="KW-1185">Reference proteome</keyword>
<accession>A0AAN6UZG8</accession>
<feature type="region of interest" description="Disordered" evidence="3">
    <location>
        <begin position="164"/>
        <end position="192"/>
    </location>
</feature>
<dbReference type="CDD" id="cd04301">
    <property type="entry name" value="NAT_SF"/>
    <property type="match status" value="1"/>
</dbReference>
<sequence length="192" mass="20812">MITLRPLTPSDWPLWRRLRLHALSESPHAFGATLAEWQGPTGDLETRWRARLSIPGSRNFVAFLSRGGSGELDDAKEYEEGEPVGMGSGVPVSSSAREGSGNPDGEGVVEVISVWVHPKARGKGVGDRLLQGIEAWAVGEGKTVMRLSVMPSNAAAVGLYRRNGLRETGREGDEPAPGREREVEMEKVLTRS</sequence>
<dbReference type="GeneID" id="87821026"/>
<reference evidence="5" key="2">
    <citation type="submission" date="2023-05" db="EMBL/GenBank/DDBJ databases">
        <authorList>
            <consortium name="Lawrence Berkeley National Laboratory"/>
            <person name="Steindorff A."/>
            <person name="Hensen N."/>
            <person name="Bonometti L."/>
            <person name="Westerberg I."/>
            <person name="Brannstrom I.O."/>
            <person name="Guillou S."/>
            <person name="Cros-Aarteil S."/>
            <person name="Calhoun S."/>
            <person name="Haridas S."/>
            <person name="Kuo A."/>
            <person name="Mondo S."/>
            <person name="Pangilinan J."/>
            <person name="Riley R."/>
            <person name="Labutti K."/>
            <person name="Andreopoulos B."/>
            <person name="Lipzen A."/>
            <person name="Chen C."/>
            <person name="Yanf M."/>
            <person name="Daum C."/>
            <person name="Ng V."/>
            <person name="Clum A."/>
            <person name="Ohm R."/>
            <person name="Martin F."/>
            <person name="Silar P."/>
            <person name="Natvig D."/>
            <person name="Lalanne C."/>
            <person name="Gautier V."/>
            <person name="Ament-Velasquez S.L."/>
            <person name="Kruys A."/>
            <person name="Hutchinson M.I."/>
            <person name="Powell A.J."/>
            <person name="Barry K."/>
            <person name="Miller A.N."/>
            <person name="Grigoriev I.V."/>
            <person name="Debuchy R."/>
            <person name="Gladieux P."/>
            <person name="Thoren M.H."/>
            <person name="Johannesson H."/>
        </authorList>
    </citation>
    <scope>NUCLEOTIDE SEQUENCE</scope>
    <source>
        <strain evidence="5">CBS 141.50</strain>
    </source>
</reference>
<comment type="caution">
    <text evidence="5">The sequence shown here is derived from an EMBL/GenBank/DDBJ whole genome shotgun (WGS) entry which is preliminary data.</text>
</comment>
<evidence type="ECO:0000313" key="5">
    <source>
        <dbReference type="EMBL" id="KAK4141596.1"/>
    </source>
</evidence>
<dbReference type="Proteomes" id="UP001302676">
    <property type="component" value="Unassembled WGS sequence"/>
</dbReference>
<evidence type="ECO:0000259" key="4">
    <source>
        <dbReference type="PROSITE" id="PS51186"/>
    </source>
</evidence>
<keyword evidence="2" id="KW-0012">Acyltransferase</keyword>
<dbReference type="PROSITE" id="PS51186">
    <property type="entry name" value="GNAT"/>
    <property type="match status" value="1"/>
</dbReference>
<dbReference type="GO" id="GO:0016747">
    <property type="term" value="F:acyltransferase activity, transferring groups other than amino-acyl groups"/>
    <property type="evidence" value="ECO:0007669"/>
    <property type="project" value="InterPro"/>
</dbReference>